<protein>
    <submittedName>
        <fullName evidence="1">MBL fold metallo-hydrolase</fullName>
    </submittedName>
</protein>
<evidence type="ECO:0000313" key="1">
    <source>
        <dbReference type="EMBL" id="PIQ68760.1"/>
    </source>
</evidence>
<keyword evidence="1" id="KW-0378">Hydrolase</keyword>
<proteinExistence type="predicted"/>
<comment type="caution">
    <text evidence="1">The sequence shown here is derived from an EMBL/GenBank/DDBJ whole genome shotgun (WGS) entry which is preliminary data.</text>
</comment>
<accession>A0A2H0KBX3</accession>
<organism evidence="1 2">
    <name type="scientific">Candidatus Taylorbacteria bacterium CG11_big_fil_rev_8_21_14_0_20_46_11</name>
    <dbReference type="NCBI Taxonomy" id="1975025"/>
    <lineage>
        <taxon>Bacteria</taxon>
        <taxon>Candidatus Tayloriibacteriota</taxon>
    </lineage>
</organism>
<dbReference type="Gene3D" id="3.40.50.10890">
    <property type="match status" value="1"/>
</dbReference>
<reference evidence="1 2" key="1">
    <citation type="submission" date="2017-09" db="EMBL/GenBank/DDBJ databases">
        <title>Depth-based differentiation of microbial function through sediment-hosted aquifers and enrichment of novel symbionts in the deep terrestrial subsurface.</title>
        <authorList>
            <person name="Probst A.J."/>
            <person name="Ladd B."/>
            <person name="Jarett J.K."/>
            <person name="Geller-Mcgrath D.E."/>
            <person name="Sieber C.M."/>
            <person name="Emerson J.B."/>
            <person name="Anantharaman K."/>
            <person name="Thomas B.C."/>
            <person name="Malmstrom R."/>
            <person name="Stieglmeier M."/>
            <person name="Klingl A."/>
            <person name="Woyke T."/>
            <person name="Ryan C.M."/>
            <person name="Banfield J.F."/>
        </authorList>
    </citation>
    <scope>NUCLEOTIDE SEQUENCE [LARGE SCALE GENOMIC DNA]</scope>
    <source>
        <strain evidence="1">CG11_big_fil_rev_8_21_14_0_20_46_11</strain>
    </source>
</reference>
<dbReference type="AlphaFoldDB" id="A0A2H0KBX3"/>
<gene>
    <name evidence="1" type="ORF">COV91_02485</name>
</gene>
<dbReference type="EMBL" id="PCVG01000030">
    <property type="protein sequence ID" value="PIQ68760.1"/>
    <property type="molecule type" value="Genomic_DNA"/>
</dbReference>
<name>A0A2H0KBX3_9BACT</name>
<feature type="non-terminal residue" evidence="1">
    <location>
        <position position="51"/>
    </location>
</feature>
<feature type="non-terminal residue" evidence="1">
    <location>
        <position position="1"/>
    </location>
</feature>
<sequence length="51" mass="5754">SGDKFRPEIQERLRKDDDVFSFPNLHLTMDARDSSEILRAPNPKIIIAGSG</sequence>
<dbReference type="GO" id="GO:0016787">
    <property type="term" value="F:hydrolase activity"/>
    <property type="evidence" value="ECO:0007669"/>
    <property type="project" value="UniProtKB-KW"/>
</dbReference>
<evidence type="ECO:0000313" key="2">
    <source>
        <dbReference type="Proteomes" id="UP000229342"/>
    </source>
</evidence>
<dbReference type="Proteomes" id="UP000229342">
    <property type="component" value="Unassembled WGS sequence"/>
</dbReference>